<feature type="compositionally biased region" description="Polar residues" evidence="1">
    <location>
        <begin position="279"/>
        <end position="292"/>
    </location>
</feature>
<reference evidence="3" key="1">
    <citation type="journal article" date="2021" name="BMC Genomics">
        <title>Chromosome-level genome assembly and manually-curated proteome of model necrotroph Parastagonospora nodorum Sn15 reveals a genome-wide trove of candidate effector homologs, and redundancy of virulence-related functions within an accessory chromosome.</title>
        <authorList>
            <person name="Bertazzoni S."/>
            <person name="Jones D.A.B."/>
            <person name="Phan H.T."/>
            <person name="Tan K.-C."/>
            <person name="Hane J.K."/>
        </authorList>
    </citation>
    <scope>NUCLEOTIDE SEQUENCE [LARGE SCALE GENOMIC DNA]</scope>
    <source>
        <strain evidence="3">SN15 / ATCC MYA-4574 / FGSC 10173)</strain>
    </source>
</reference>
<protein>
    <submittedName>
        <fullName evidence="2">Uncharacterized protein</fullName>
    </submittedName>
</protein>
<dbReference type="OrthoDB" id="4117770at2759"/>
<feature type="compositionally biased region" description="Polar residues" evidence="1">
    <location>
        <begin position="201"/>
        <end position="230"/>
    </location>
</feature>
<evidence type="ECO:0000256" key="1">
    <source>
        <dbReference type="SAM" id="MobiDB-lite"/>
    </source>
</evidence>
<feature type="compositionally biased region" description="Low complexity" evidence="1">
    <location>
        <begin position="188"/>
        <end position="198"/>
    </location>
</feature>
<feature type="compositionally biased region" description="Polar residues" evidence="1">
    <location>
        <begin position="25"/>
        <end position="34"/>
    </location>
</feature>
<dbReference type="Proteomes" id="UP000663193">
    <property type="component" value="Chromosome 8"/>
</dbReference>
<evidence type="ECO:0000313" key="2">
    <source>
        <dbReference type="EMBL" id="QRC97865.1"/>
    </source>
</evidence>
<gene>
    <name evidence="2" type="ORF">JI435_152050</name>
</gene>
<dbReference type="RefSeq" id="XP_001805363.1">
    <property type="nucleotide sequence ID" value="XM_001805311.1"/>
</dbReference>
<proteinExistence type="predicted"/>
<dbReference type="AlphaFoldDB" id="A0A7U2F7D5"/>
<feature type="region of interest" description="Disordered" evidence="1">
    <location>
        <begin position="259"/>
        <end position="317"/>
    </location>
</feature>
<accession>A0A7U2F7D5</accession>
<feature type="compositionally biased region" description="Low complexity" evidence="1">
    <location>
        <begin position="52"/>
        <end position="90"/>
    </location>
</feature>
<name>A0A7U2F7D5_PHANO</name>
<feature type="region of interest" description="Disordered" evidence="1">
    <location>
        <begin position="1"/>
        <end position="244"/>
    </location>
</feature>
<keyword evidence="3" id="KW-1185">Reference proteome</keyword>
<dbReference type="VEuPathDB" id="FungiDB:JI435_152050"/>
<feature type="compositionally biased region" description="Low complexity" evidence="1">
    <location>
        <begin position="136"/>
        <end position="146"/>
    </location>
</feature>
<dbReference type="KEGG" id="pno:SNOG_15205"/>
<sequence length="524" mass="56308">MAPGADLTAQCPPARMPKLKYRNPLPTTESTPSLESRRNSAHQSPDAEESRSLSSTNPSPSNYTPSIDTASLTSSSLASTAPSVASSDDAQSSKKKKKTGVFGFLSLKEPSKDAFKQYAEAQRKQAAEKGAPSPPSTRGSTSSSFTAKKLPDSVPKVNSKWDGVPEIVKKQQHNKSSASSKKTRHSVRSQSSQSSRCSAETWDSSRVSVLTDGTQNPPTSVATPEPSTGNLDARDGSRSASPRLSISTLPELSYYFPQPLQDTATHSDAQPDVYHPSVFENTPRSSSSTFNLGSPLEGVLPGLRSDSPASSTGSADTVVRDTADAIFKKLNDQPQKSLWGDAPAVQLPDEEARVAVPESHNFLFDDQPSLEDTQPATPPSVPHYAPSRPVQNFSRPMSSHFNTTPPPAIQAPSYRTTPTGPALPTLYETSLASTQSLNMAESIHSVDSDETVQYERDTDTYSIAPSTVAPSVLSAHWHDSPRERLGLGGRLRMNAQTPWESQGEEPGKLKKYRLSMFGKAAPRA</sequence>
<feature type="compositionally biased region" description="Basic and acidic residues" evidence="1">
    <location>
        <begin position="109"/>
        <end position="127"/>
    </location>
</feature>
<evidence type="ECO:0000313" key="3">
    <source>
        <dbReference type="Proteomes" id="UP000663193"/>
    </source>
</evidence>
<organism evidence="2 3">
    <name type="scientific">Phaeosphaeria nodorum (strain SN15 / ATCC MYA-4574 / FGSC 10173)</name>
    <name type="common">Glume blotch fungus</name>
    <name type="synonym">Parastagonospora nodorum</name>
    <dbReference type="NCBI Taxonomy" id="321614"/>
    <lineage>
        <taxon>Eukaryota</taxon>
        <taxon>Fungi</taxon>
        <taxon>Dikarya</taxon>
        <taxon>Ascomycota</taxon>
        <taxon>Pezizomycotina</taxon>
        <taxon>Dothideomycetes</taxon>
        <taxon>Pleosporomycetidae</taxon>
        <taxon>Pleosporales</taxon>
        <taxon>Pleosporineae</taxon>
        <taxon>Phaeosphaeriaceae</taxon>
        <taxon>Parastagonospora</taxon>
    </lineage>
</organism>
<dbReference type="EMBL" id="CP069030">
    <property type="protein sequence ID" value="QRC97865.1"/>
    <property type="molecule type" value="Genomic_DNA"/>
</dbReference>